<dbReference type="EMBL" id="OV725077">
    <property type="protein sequence ID" value="CAH1391370.1"/>
    <property type="molecule type" value="Genomic_DNA"/>
</dbReference>
<dbReference type="PANTHER" id="PTHR10183">
    <property type="entry name" value="CALPAIN"/>
    <property type="match status" value="1"/>
</dbReference>
<dbReference type="SUPFAM" id="SSF49758">
    <property type="entry name" value="Calpain large subunit, middle domain (domain III)"/>
    <property type="match status" value="1"/>
</dbReference>
<dbReference type="OrthoDB" id="424753at2759"/>
<dbReference type="InterPro" id="IPR036213">
    <property type="entry name" value="Calpain_III_sf"/>
</dbReference>
<name>A0A9P0E5R8_NEZVI</name>
<feature type="domain" description="C2" evidence="8">
    <location>
        <begin position="526"/>
        <end position="640"/>
    </location>
</feature>
<protein>
    <recommendedName>
        <fullName evidence="12">Calpain catalytic domain-containing protein</fullName>
    </recommendedName>
</protein>
<dbReference type="Pfam" id="PF00168">
    <property type="entry name" value="C2"/>
    <property type="match status" value="1"/>
</dbReference>
<dbReference type="SUPFAM" id="SSF54001">
    <property type="entry name" value="Cysteine proteinases"/>
    <property type="match status" value="1"/>
</dbReference>
<dbReference type="Gene3D" id="3.90.70.10">
    <property type="entry name" value="Cysteine proteinases"/>
    <property type="match status" value="1"/>
</dbReference>
<feature type="active site" evidence="5">
    <location>
        <position position="249"/>
    </location>
</feature>
<dbReference type="GO" id="GO:0005737">
    <property type="term" value="C:cytoplasm"/>
    <property type="evidence" value="ECO:0007669"/>
    <property type="project" value="TreeGrafter"/>
</dbReference>
<dbReference type="InterPro" id="IPR000008">
    <property type="entry name" value="C2_dom"/>
</dbReference>
<evidence type="ECO:0000313" key="10">
    <source>
        <dbReference type="EMBL" id="CAH1391370.1"/>
    </source>
</evidence>
<dbReference type="InterPro" id="IPR038765">
    <property type="entry name" value="Papain-like_cys_pep_sf"/>
</dbReference>
<keyword evidence="4" id="KW-0788">Thiol protease</keyword>
<dbReference type="InterPro" id="IPR022684">
    <property type="entry name" value="Calpain_cysteine_protease"/>
</dbReference>
<dbReference type="GO" id="GO:0006508">
    <property type="term" value="P:proteolysis"/>
    <property type="evidence" value="ECO:0007669"/>
    <property type="project" value="UniProtKB-KW"/>
</dbReference>
<evidence type="ECO:0000256" key="3">
    <source>
        <dbReference type="ARBA" id="ARBA00022801"/>
    </source>
</evidence>
<dbReference type="SUPFAM" id="SSF49562">
    <property type="entry name" value="C2 domain (Calcium/lipid-binding domain, CaLB)"/>
    <property type="match status" value="1"/>
</dbReference>
<dbReference type="Gene3D" id="2.60.40.150">
    <property type="entry name" value="C2 domain"/>
    <property type="match status" value="1"/>
</dbReference>
<evidence type="ECO:0008006" key="12">
    <source>
        <dbReference type="Google" id="ProtNLM"/>
    </source>
</evidence>
<dbReference type="PROSITE" id="PS50004">
    <property type="entry name" value="C2"/>
    <property type="match status" value="1"/>
</dbReference>
<evidence type="ECO:0000256" key="1">
    <source>
        <dbReference type="ARBA" id="ARBA00007623"/>
    </source>
</evidence>
<sequence length="669" mass="76732">MVKKVFHFKNQDYSELKKHHLELGTLFSDPIFPAVDAILGTSNIPDNVVWKRPGDICEDPKLFVNDTLRQCHLVRPGEFSCNWMVSACAILGGVSELRNKVIPDYWEQEWGTKYCGIFHFMIWRFGTWNDVVIDDILPTVNNCLLTTQSCTENEFWMALIEKAYVKLHGSYEALRERELADALVDFTGGVSEVIDFSVERYSEIEDKRSQLFDTLLKESNDHSIICFTLTTDNGNELGSRSELGLIRGHTYHLTDIRKTYLAETNLKNLFNGREKFAMIRLRDPRGEEKKPPGSPDSAVSEAGSYAFTTETLSRFRSRNKEWSKVNDNERQRLGLSFRDSSEFWMPLDDVVWGFSECTIIRLVSENPFALPGQKWKGSSVRGRWETGSTSGMFDRSGGGDTRQDSFLRNPQYLMTISKELELLLQLLQFRDADGGDTPFGHINLLIGFHVIRVEENRKTRLHKIWAHTPIVIAEDHRRKREVTFRGWVYPGRYVIIPTTYRSGDTLSFILRAFSKKDQVQIRELKLDSPKSFNLCSCVFPEFQWVTVIIVDSAEITTKSFTKINPYCSIQSEGNKTKTDAAKDDWNPVWNMSYIFYRKKPHKPVVLKVWTHNTLFPDALIGECELPAGVTHIPTPLDAVLLHKMSKDSEPEQVGTIHLTVLTEDNVLAL</sequence>
<dbReference type="Pfam" id="PF00648">
    <property type="entry name" value="Peptidase_C2"/>
    <property type="match status" value="2"/>
</dbReference>
<dbReference type="SMART" id="SM00239">
    <property type="entry name" value="C2"/>
    <property type="match status" value="1"/>
</dbReference>
<dbReference type="InterPro" id="IPR022683">
    <property type="entry name" value="Calpain_III"/>
</dbReference>
<dbReference type="PRINTS" id="PR00704">
    <property type="entry name" value="CALPAIN"/>
</dbReference>
<feature type="domain" description="Calpain catalytic" evidence="9">
    <location>
        <begin position="26"/>
        <end position="363"/>
    </location>
</feature>
<dbReference type="InterPro" id="IPR035892">
    <property type="entry name" value="C2_domain_sf"/>
</dbReference>
<comment type="caution">
    <text evidence="6">Lacks conserved residue(s) required for the propagation of feature annotation.</text>
</comment>
<dbReference type="AlphaFoldDB" id="A0A9P0E5R8"/>
<accession>A0A9P0E5R8</accession>
<reference evidence="10" key="1">
    <citation type="submission" date="2022-01" db="EMBL/GenBank/DDBJ databases">
        <authorList>
            <person name="King R."/>
        </authorList>
    </citation>
    <scope>NUCLEOTIDE SEQUENCE</scope>
</reference>
<dbReference type="Proteomes" id="UP001152798">
    <property type="component" value="Chromosome 1"/>
</dbReference>
<dbReference type="Gene3D" id="2.60.120.380">
    <property type="match status" value="1"/>
</dbReference>
<evidence type="ECO:0000259" key="9">
    <source>
        <dbReference type="PROSITE" id="PS50203"/>
    </source>
</evidence>
<dbReference type="Pfam" id="PF01067">
    <property type="entry name" value="Calpain_III"/>
    <property type="match status" value="1"/>
</dbReference>
<dbReference type="InterPro" id="IPR001300">
    <property type="entry name" value="Peptidase_C2_calpain_cat"/>
</dbReference>
<evidence type="ECO:0000256" key="6">
    <source>
        <dbReference type="PROSITE-ProRule" id="PRU00239"/>
    </source>
</evidence>
<dbReference type="PROSITE" id="PS50203">
    <property type="entry name" value="CALPAIN_CAT"/>
    <property type="match status" value="1"/>
</dbReference>
<keyword evidence="2" id="KW-0645">Protease</keyword>
<keyword evidence="3" id="KW-0378">Hydrolase</keyword>
<evidence type="ECO:0000313" key="11">
    <source>
        <dbReference type="Proteomes" id="UP001152798"/>
    </source>
</evidence>
<proteinExistence type="inferred from homology"/>
<gene>
    <name evidence="10" type="ORF">NEZAVI_LOCUS2403</name>
</gene>
<dbReference type="PANTHER" id="PTHR10183:SF379">
    <property type="entry name" value="CALPAIN-5"/>
    <property type="match status" value="1"/>
</dbReference>
<evidence type="ECO:0000256" key="7">
    <source>
        <dbReference type="SAM" id="MobiDB-lite"/>
    </source>
</evidence>
<keyword evidence="11" id="KW-1185">Reference proteome</keyword>
<dbReference type="SMART" id="SM00230">
    <property type="entry name" value="CysPc"/>
    <property type="match status" value="1"/>
</dbReference>
<comment type="similarity">
    <text evidence="1">Belongs to the peptidase C2 family.</text>
</comment>
<evidence type="ECO:0000259" key="8">
    <source>
        <dbReference type="PROSITE" id="PS50004"/>
    </source>
</evidence>
<organism evidence="10 11">
    <name type="scientific">Nezara viridula</name>
    <name type="common">Southern green stink bug</name>
    <name type="synonym">Cimex viridulus</name>
    <dbReference type="NCBI Taxonomy" id="85310"/>
    <lineage>
        <taxon>Eukaryota</taxon>
        <taxon>Metazoa</taxon>
        <taxon>Ecdysozoa</taxon>
        <taxon>Arthropoda</taxon>
        <taxon>Hexapoda</taxon>
        <taxon>Insecta</taxon>
        <taxon>Pterygota</taxon>
        <taxon>Neoptera</taxon>
        <taxon>Paraneoptera</taxon>
        <taxon>Hemiptera</taxon>
        <taxon>Heteroptera</taxon>
        <taxon>Panheteroptera</taxon>
        <taxon>Pentatomomorpha</taxon>
        <taxon>Pentatomoidea</taxon>
        <taxon>Pentatomidae</taxon>
        <taxon>Pentatominae</taxon>
        <taxon>Nezara</taxon>
    </lineage>
</organism>
<evidence type="ECO:0000256" key="4">
    <source>
        <dbReference type="ARBA" id="ARBA00022807"/>
    </source>
</evidence>
<evidence type="ECO:0000256" key="2">
    <source>
        <dbReference type="ARBA" id="ARBA00022670"/>
    </source>
</evidence>
<dbReference type="SMART" id="SM00720">
    <property type="entry name" value="calpain_III"/>
    <property type="match status" value="1"/>
</dbReference>
<feature type="region of interest" description="Disordered" evidence="7">
    <location>
        <begin position="380"/>
        <end position="403"/>
    </location>
</feature>
<evidence type="ECO:0000256" key="5">
    <source>
        <dbReference type="PIRSR" id="PIRSR622684-1"/>
    </source>
</evidence>
<dbReference type="GO" id="GO:0004198">
    <property type="term" value="F:calcium-dependent cysteine-type endopeptidase activity"/>
    <property type="evidence" value="ECO:0007669"/>
    <property type="project" value="InterPro"/>
</dbReference>
<feature type="region of interest" description="Disordered" evidence="7">
    <location>
        <begin position="283"/>
        <end position="302"/>
    </location>
</feature>
<dbReference type="CDD" id="cd00044">
    <property type="entry name" value="CysPc"/>
    <property type="match status" value="1"/>
</dbReference>
<dbReference type="InterPro" id="IPR022682">
    <property type="entry name" value="Calpain_domain_III"/>
</dbReference>